<dbReference type="SMART" id="SM00739">
    <property type="entry name" value="KOW"/>
    <property type="match status" value="1"/>
</dbReference>
<keyword evidence="6" id="KW-1185">Reference proteome</keyword>
<evidence type="ECO:0000256" key="1">
    <source>
        <dbReference type="ARBA" id="ARBA00022814"/>
    </source>
</evidence>
<dbReference type="RefSeq" id="WP_262434878.1">
    <property type="nucleotide sequence ID" value="NZ_JACRTF010000001.1"/>
</dbReference>
<dbReference type="PANTHER" id="PTHR30265:SF4">
    <property type="entry name" value="KOW MOTIF FAMILY PROTEIN, EXPRESSED"/>
    <property type="match status" value="1"/>
</dbReference>
<dbReference type="GO" id="GO:0006354">
    <property type="term" value="P:DNA-templated transcription elongation"/>
    <property type="evidence" value="ECO:0007669"/>
    <property type="project" value="InterPro"/>
</dbReference>
<dbReference type="PANTHER" id="PTHR30265">
    <property type="entry name" value="RHO-INTERACTING TRANSCRIPTION TERMINATION FACTOR NUSG"/>
    <property type="match status" value="1"/>
</dbReference>
<keyword evidence="2" id="KW-0805">Transcription regulation</keyword>
<dbReference type="Proteomes" id="UP000651085">
    <property type="component" value="Unassembled WGS sequence"/>
</dbReference>
<name>A0A926IKC9_9BACT</name>
<organism evidence="5 6">
    <name type="scientific">Jilunia laotingensis</name>
    <dbReference type="NCBI Taxonomy" id="2763675"/>
    <lineage>
        <taxon>Bacteria</taxon>
        <taxon>Pseudomonadati</taxon>
        <taxon>Bacteroidota</taxon>
        <taxon>Bacteroidia</taxon>
        <taxon>Bacteroidales</taxon>
        <taxon>Bacteroidaceae</taxon>
        <taxon>Jilunia</taxon>
    </lineage>
</organism>
<accession>A0A926IKC9</accession>
<evidence type="ECO:0000256" key="3">
    <source>
        <dbReference type="ARBA" id="ARBA00023163"/>
    </source>
</evidence>
<dbReference type="GO" id="GO:0031564">
    <property type="term" value="P:transcription antitermination"/>
    <property type="evidence" value="ECO:0007669"/>
    <property type="project" value="UniProtKB-KW"/>
</dbReference>
<proteinExistence type="predicted"/>
<dbReference type="PROSITE" id="PS01108">
    <property type="entry name" value="RIBOSOMAL_L24"/>
    <property type="match status" value="1"/>
</dbReference>
<evidence type="ECO:0000259" key="4">
    <source>
        <dbReference type="SMART" id="SM00739"/>
    </source>
</evidence>
<protein>
    <submittedName>
        <fullName evidence="5">UpxY family transcription antiterminator</fullName>
    </submittedName>
</protein>
<keyword evidence="1" id="KW-0889">Transcription antitermination</keyword>
<dbReference type="GO" id="GO:0005840">
    <property type="term" value="C:ribosome"/>
    <property type="evidence" value="ECO:0007669"/>
    <property type="project" value="InterPro"/>
</dbReference>
<comment type="caution">
    <text evidence="5">The sequence shown here is derived from an EMBL/GenBank/DDBJ whole genome shotgun (WGS) entry which is preliminary data.</text>
</comment>
<dbReference type="SUPFAM" id="SSF82679">
    <property type="entry name" value="N-utilization substance G protein NusG, N-terminal domain"/>
    <property type="match status" value="1"/>
</dbReference>
<feature type="domain" description="KOW" evidence="4">
    <location>
        <begin position="182"/>
        <end position="209"/>
    </location>
</feature>
<dbReference type="InterPro" id="IPR005825">
    <property type="entry name" value="Ribosomal_uL24_CS"/>
</dbReference>
<dbReference type="InterPro" id="IPR005824">
    <property type="entry name" value="KOW"/>
</dbReference>
<reference evidence="5" key="1">
    <citation type="submission" date="2020-08" db="EMBL/GenBank/DDBJ databases">
        <title>Genome public.</title>
        <authorList>
            <person name="Liu C."/>
            <person name="Sun Q."/>
        </authorList>
    </citation>
    <scope>NUCLEOTIDE SEQUENCE</scope>
    <source>
        <strain evidence="5">N12</strain>
    </source>
</reference>
<dbReference type="InterPro" id="IPR043425">
    <property type="entry name" value="NusG-like"/>
</dbReference>
<dbReference type="InterPro" id="IPR008991">
    <property type="entry name" value="Translation_prot_SH3-like_sf"/>
</dbReference>
<dbReference type="GO" id="GO:0006412">
    <property type="term" value="P:translation"/>
    <property type="evidence" value="ECO:0007669"/>
    <property type="project" value="InterPro"/>
</dbReference>
<dbReference type="CDD" id="cd06091">
    <property type="entry name" value="KOW_NusG"/>
    <property type="match status" value="1"/>
</dbReference>
<dbReference type="CDD" id="cd09895">
    <property type="entry name" value="NGN_SP_UpxY"/>
    <property type="match status" value="1"/>
</dbReference>
<dbReference type="SUPFAM" id="SSF50104">
    <property type="entry name" value="Translation proteins SH3-like domain"/>
    <property type="match status" value="1"/>
</dbReference>
<evidence type="ECO:0000256" key="2">
    <source>
        <dbReference type="ARBA" id="ARBA00023015"/>
    </source>
</evidence>
<dbReference type="Pfam" id="PF02357">
    <property type="entry name" value="NusG"/>
    <property type="match status" value="1"/>
</dbReference>
<dbReference type="InterPro" id="IPR006645">
    <property type="entry name" value="NGN-like_dom"/>
</dbReference>
<evidence type="ECO:0000313" key="6">
    <source>
        <dbReference type="Proteomes" id="UP000651085"/>
    </source>
</evidence>
<dbReference type="InterPro" id="IPR036735">
    <property type="entry name" value="NGN_dom_sf"/>
</dbReference>
<sequence>MLSITEGNTLMTDMNTLSNVDTRQGGIEPPHVGFTSNVSSEAQSSQTGVSVRYAQVPDRKWFVLRVTYNRISKIQDIIENDKAEVYLPMRFEMKLIKGKKKRVTEPLLPNILFVYTTEEYIKSAVENNSNSKILNYYYNHFAINEYGKNPPLTVRYKEMMNFIHATNIDNEHIRVVEPEHCHYKNGDMVKIIDGDFKGVEGRVARVAGQQRVIVEIEGLCMVATAYIPTAFLKPLNSAKDTSLK</sequence>
<gene>
    <name evidence="5" type="ORF">H8744_11035</name>
</gene>
<dbReference type="NCBIfam" id="NF033644">
    <property type="entry name" value="antiterm_UpxY"/>
    <property type="match status" value="1"/>
</dbReference>
<dbReference type="EMBL" id="JACRTF010000001">
    <property type="protein sequence ID" value="MBC8593772.1"/>
    <property type="molecule type" value="Genomic_DNA"/>
</dbReference>
<dbReference type="AlphaFoldDB" id="A0A926IKC9"/>
<dbReference type="Gene3D" id="3.30.70.940">
    <property type="entry name" value="NusG, N-terminal domain"/>
    <property type="match status" value="1"/>
</dbReference>
<keyword evidence="3" id="KW-0804">Transcription</keyword>
<evidence type="ECO:0000313" key="5">
    <source>
        <dbReference type="EMBL" id="MBC8593772.1"/>
    </source>
</evidence>
<dbReference type="GO" id="GO:0003735">
    <property type="term" value="F:structural constituent of ribosome"/>
    <property type="evidence" value="ECO:0007669"/>
    <property type="project" value="InterPro"/>
</dbReference>